<evidence type="ECO:0000313" key="8">
    <source>
        <dbReference type="EMBL" id="VUC35870.1"/>
    </source>
</evidence>
<dbReference type="PANTHER" id="PTHR23501">
    <property type="entry name" value="MAJOR FACILITATOR SUPERFAMILY"/>
    <property type="match status" value="1"/>
</dbReference>
<feature type="transmembrane region" description="Helical" evidence="6">
    <location>
        <begin position="115"/>
        <end position="132"/>
    </location>
</feature>
<evidence type="ECO:0000256" key="1">
    <source>
        <dbReference type="ARBA" id="ARBA00004141"/>
    </source>
</evidence>
<feature type="domain" description="Major facilitator superfamily (MFS) profile" evidence="7">
    <location>
        <begin position="52"/>
        <end position="556"/>
    </location>
</feature>
<feature type="transmembrane region" description="Helical" evidence="6">
    <location>
        <begin position="205"/>
        <end position="227"/>
    </location>
</feature>
<dbReference type="Pfam" id="PF07690">
    <property type="entry name" value="MFS_1"/>
    <property type="match status" value="1"/>
</dbReference>
<reference evidence="8 9" key="1">
    <citation type="submission" date="2019-06" db="EMBL/GenBank/DDBJ databases">
        <authorList>
            <person name="Broberg M."/>
        </authorList>
    </citation>
    <scope>NUCLEOTIDE SEQUENCE [LARGE SCALE GENOMIC DNA]</scope>
</reference>
<evidence type="ECO:0000256" key="2">
    <source>
        <dbReference type="ARBA" id="ARBA00022692"/>
    </source>
</evidence>
<gene>
    <name evidence="8" type="ORF">CLO192961_LOCUS429762</name>
</gene>
<feature type="transmembrane region" description="Helical" evidence="6">
    <location>
        <begin position="364"/>
        <end position="385"/>
    </location>
</feature>
<feature type="transmembrane region" description="Helical" evidence="6">
    <location>
        <begin position="534"/>
        <end position="552"/>
    </location>
</feature>
<dbReference type="Gene3D" id="1.20.1250.20">
    <property type="entry name" value="MFS general substrate transporter like domains"/>
    <property type="match status" value="2"/>
</dbReference>
<feature type="transmembrane region" description="Helical" evidence="6">
    <location>
        <begin position="174"/>
        <end position="193"/>
    </location>
</feature>
<evidence type="ECO:0000256" key="6">
    <source>
        <dbReference type="SAM" id="Phobius"/>
    </source>
</evidence>
<feature type="compositionally biased region" description="Basic and acidic residues" evidence="5">
    <location>
        <begin position="11"/>
        <end position="22"/>
    </location>
</feature>
<feature type="transmembrane region" description="Helical" evidence="6">
    <location>
        <begin position="419"/>
        <end position="445"/>
    </location>
</feature>
<accession>A0ABY6UWQ3</accession>
<feature type="transmembrane region" description="Helical" evidence="6">
    <location>
        <begin position="328"/>
        <end position="349"/>
    </location>
</feature>
<dbReference type="PROSITE" id="PS50850">
    <property type="entry name" value="MFS"/>
    <property type="match status" value="1"/>
</dbReference>
<sequence length="567" mass="62686">MTEKSITPAVEEAHPPQDVEGLEKPAAEELQQGVRMAEAVTLSWTRTSLIIVYACMWMTYFVRALQSSLTMNLSPYITSSFEGHSLLTVISTVVSIMSAATTMPVAKILNLWDRTVAFSFMLILSIIGLILNAACNDIATYCAAQVFYNVGSAGLIFSVDVLTADTSTLRNRGLAFAFTSSPYIITAFAGSPLSERFHESDWRWAYGTITILLPLVTLPIILTWSFARKKAVQNHVVEKDSVQRTLPEAIKYYLIEFDAVGIFLLIAGFCLLLLPMTLATSQPESWRTDYIIAMIVLGGVLVIAFALYEKFLSPKPFIPWHLLANRTVMGACLVDLIYQIGYYCWAMYFTSYLQVVFDISITEAGYISSIFDFVSPICLILAGYLMRVTQRFRWLFLVAVPLYVLFAGLMIYFRAPGRGVGFIVMCEVFIGIAGGVMILCQQIAVMAASKHEDYAAMLALLGLFGNIGGAIGNSVSGAVWTNTLPQKLAEYLPEDDLPMLDSIYEDLEVQLSYAVGTPTRDAIIAAYVDAQRNMLIAGTAIMVLAMAFVFLIKDIRLKDTRSLGMVF</sequence>
<comment type="caution">
    <text evidence="8">The sequence shown here is derived from an EMBL/GenBank/DDBJ whole genome shotgun (WGS) entry which is preliminary data.</text>
</comment>
<feature type="region of interest" description="Disordered" evidence="5">
    <location>
        <begin position="1"/>
        <end position="22"/>
    </location>
</feature>
<feature type="transmembrane region" description="Helical" evidence="6">
    <location>
        <begin position="85"/>
        <end position="103"/>
    </location>
</feature>
<proteinExistence type="predicted"/>
<evidence type="ECO:0000256" key="3">
    <source>
        <dbReference type="ARBA" id="ARBA00022989"/>
    </source>
</evidence>
<dbReference type="InterPro" id="IPR011701">
    <property type="entry name" value="MFS"/>
</dbReference>
<protein>
    <recommendedName>
        <fullName evidence="7">Major facilitator superfamily (MFS) profile domain-containing protein</fullName>
    </recommendedName>
</protein>
<dbReference type="InterPro" id="IPR020846">
    <property type="entry name" value="MFS_dom"/>
</dbReference>
<dbReference type="Proteomes" id="UP000766486">
    <property type="component" value="Unassembled WGS sequence"/>
</dbReference>
<dbReference type="EMBL" id="CABFNS010000923">
    <property type="protein sequence ID" value="VUC35870.1"/>
    <property type="molecule type" value="Genomic_DNA"/>
</dbReference>
<keyword evidence="4 6" id="KW-0472">Membrane</keyword>
<feature type="transmembrane region" description="Helical" evidence="6">
    <location>
        <begin position="44"/>
        <end position="65"/>
    </location>
</feature>
<comment type="subcellular location">
    <subcellularLocation>
        <location evidence="1">Membrane</location>
        <topology evidence="1">Multi-pass membrane protein</topology>
    </subcellularLocation>
</comment>
<evidence type="ECO:0000256" key="4">
    <source>
        <dbReference type="ARBA" id="ARBA00023136"/>
    </source>
</evidence>
<feature type="transmembrane region" description="Helical" evidence="6">
    <location>
        <begin position="138"/>
        <end position="162"/>
    </location>
</feature>
<dbReference type="SUPFAM" id="SSF103473">
    <property type="entry name" value="MFS general substrate transporter"/>
    <property type="match status" value="1"/>
</dbReference>
<feature type="transmembrane region" description="Helical" evidence="6">
    <location>
        <begin position="290"/>
        <end position="308"/>
    </location>
</feature>
<keyword evidence="2 6" id="KW-0812">Transmembrane</keyword>
<dbReference type="PANTHER" id="PTHR23501:SF55">
    <property type="entry name" value="SIDEROPHORE IRON TRANSPORTER, PUTATIVE (AFU_ORTHOLOGUE AFUA_3G03440)-RELATED"/>
    <property type="match status" value="1"/>
</dbReference>
<feature type="transmembrane region" description="Helical" evidence="6">
    <location>
        <begin position="253"/>
        <end position="278"/>
    </location>
</feature>
<evidence type="ECO:0000256" key="5">
    <source>
        <dbReference type="SAM" id="MobiDB-lite"/>
    </source>
</evidence>
<organism evidence="8 9">
    <name type="scientific">Bionectria ochroleuca</name>
    <name type="common">Gliocladium roseum</name>
    <dbReference type="NCBI Taxonomy" id="29856"/>
    <lineage>
        <taxon>Eukaryota</taxon>
        <taxon>Fungi</taxon>
        <taxon>Dikarya</taxon>
        <taxon>Ascomycota</taxon>
        <taxon>Pezizomycotina</taxon>
        <taxon>Sordariomycetes</taxon>
        <taxon>Hypocreomycetidae</taxon>
        <taxon>Hypocreales</taxon>
        <taxon>Bionectriaceae</taxon>
        <taxon>Clonostachys</taxon>
    </lineage>
</organism>
<feature type="transmembrane region" description="Helical" evidence="6">
    <location>
        <begin position="457"/>
        <end position="480"/>
    </location>
</feature>
<keyword evidence="9" id="KW-1185">Reference proteome</keyword>
<evidence type="ECO:0000313" key="9">
    <source>
        <dbReference type="Proteomes" id="UP000766486"/>
    </source>
</evidence>
<feature type="transmembrane region" description="Helical" evidence="6">
    <location>
        <begin position="392"/>
        <end position="413"/>
    </location>
</feature>
<dbReference type="InterPro" id="IPR036259">
    <property type="entry name" value="MFS_trans_sf"/>
</dbReference>
<keyword evidence="3 6" id="KW-1133">Transmembrane helix</keyword>
<evidence type="ECO:0000259" key="7">
    <source>
        <dbReference type="PROSITE" id="PS50850"/>
    </source>
</evidence>
<name>A0ABY6UWQ3_BIOOC</name>